<protein>
    <recommendedName>
        <fullName evidence="3">Antitoxin</fullName>
    </recommendedName>
</protein>
<dbReference type="Gene3D" id="3.40.1620.10">
    <property type="entry name" value="YefM-like domain"/>
    <property type="match status" value="1"/>
</dbReference>
<comment type="similarity">
    <text evidence="1">Belongs to the phD/YefM antitoxin family.</text>
</comment>
<evidence type="ECO:0000313" key="2">
    <source>
        <dbReference type="EMBL" id="GAI91395.1"/>
    </source>
</evidence>
<gene>
    <name evidence="2" type="ORF">S12H4_36462</name>
</gene>
<name>X1TV15_9ZZZZ</name>
<reference evidence="2" key="1">
    <citation type="journal article" date="2014" name="Front. Microbiol.">
        <title>High frequency of phylogenetically diverse reductive dehalogenase-homologous genes in deep subseafloor sedimentary metagenomes.</title>
        <authorList>
            <person name="Kawai M."/>
            <person name="Futagami T."/>
            <person name="Toyoda A."/>
            <person name="Takaki Y."/>
            <person name="Nishi S."/>
            <person name="Hori S."/>
            <person name="Arai W."/>
            <person name="Tsubouchi T."/>
            <person name="Morono Y."/>
            <person name="Uchiyama I."/>
            <person name="Ito T."/>
            <person name="Fujiyama A."/>
            <person name="Inagaki F."/>
            <person name="Takami H."/>
        </authorList>
    </citation>
    <scope>NUCLEOTIDE SEQUENCE</scope>
    <source>
        <strain evidence="2">Expedition CK06-06</strain>
    </source>
</reference>
<evidence type="ECO:0000256" key="1">
    <source>
        <dbReference type="ARBA" id="ARBA00009981"/>
    </source>
</evidence>
<comment type="caution">
    <text evidence="2">The sequence shown here is derived from an EMBL/GenBank/DDBJ whole genome shotgun (WGS) entry which is preliminary data.</text>
</comment>
<dbReference type="AlphaFoldDB" id="X1TV15"/>
<proteinExistence type="inferred from homology"/>
<dbReference type="EMBL" id="BARW01021737">
    <property type="protein sequence ID" value="GAI91395.1"/>
    <property type="molecule type" value="Genomic_DNA"/>
</dbReference>
<accession>X1TV15</accession>
<dbReference type="InterPro" id="IPR036165">
    <property type="entry name" value="YefM-like_sf"/>
</dbReference>
<sequence>MKVAPMGEVRNHFGKYLMACENEPVFVTKNGKITAVIEHIEDSGIEDFLLERDTRFRRMLDRTKQEKGGMSLEQYRKARGI</sequence>
<organism evidence="2">
    <name type="scientific">marine sediment metagenome</name>
    <dbReference type="NCBI Taxonomy" id="412755"/>
    <lineage>
        <taxon>unclassified sequences</taxon>
        <taxon>metagenomes</taxon>
        <taxon>ecological metagenomes</taxon>
    </lineage>
</organism>
<evidence type="ECO:0008006" key="3">
    <source>
        <dbReference type="Google" id="ProtNLM"/>
    </source>
</evidence>
<dbReference type="SUPFAM" id="SSF143120">
    <property type="entry name" value="YefM-like"/>
    <property type="match status" value="1"/>
</dbReference>